<gene>
    <name evidence="3" type="ORF">CDN99_04795</name>
</gene>
<evidence type="ECO:0000256" key="1">
    <source>
        <dbReference type="SAM" id="MobiDB-lite"/>
    </source>
</evidence>
<feature type="signal peptide" evidence="2">
    <location>
        <begin position="1"/>
        <end position="29"/>
    </location>
</feature>
<dbReference type="InterPro" id="IPR001940">
    <property type="entry name" value="Peptidase_S1C"/>
</dbReference>
<dbReference type="GO" id="GO:0004252">
    <property type="term" value="F:serine-type endopeptidase activity"/>
    <property type="evidence" value="ECO:0007669"/>
    <property type="project" value="InterPro"/>
</dbReference>
<evidence type="ECO:0000313" key="4">
    <source>
        <dbReference type="Proteomes" id="UP000197468"/>
    </source>
</evidence>
<reference evidence="3 4" key="1">
    <citation type="journal article" date="2008" name="Int. J. Syst. Evol. Microbiol.">
        <title>Description of Roseateles aquatilis sp. nov. and Roseateles terrae sp. nov., in the class Betaproteobacteria, and emended description of the genus Roseateles.</title>
        <authorList>
            <person name="Gomila M."/>
            <person name="Bowien B."/>
            <person name="Falsen E."/>
            <person name="Moore E.R."/>
            <person name="Lalucat J."/>
        </authorList>
    </citation>
    <scope>NUCLEOTIDE SEQUENCE [LARGE SCALE GENOMIC DNA]</scope>
    <source>
        <strain evidence="3 4">CCUG 48205</strain>
    </source>
</reference>
<dbReference type="PRINTS" id="PR00834">
    <property type="entry name" value="PROTEASES2C"/>
</dbReference>
<dbReference type="Pfam" id="PF13365">
    <property type="entry name" value="Trypsin_2"/>
    <property type="match status" value="1"/>
</dbReference>
<evidence type="ECO:0000313" key="3">
    <source>
        <dbReference type="EMBL" id="OWQ93766.1"/>
    </source>
</evidence>
<dbReference type="Proteomes" id="UP000197468">
    <property type="component" value="Unassembled WGS sequence"/>
</dbReference>
<dbReference type="AlphaFoldDB" id="A0A246JMA1"/>
<evidence type="ECO:0008006" key="5">
    <source>
        <dbReference type="Google" id="ProtNLM"/>
    </source>
</evidence>
<feature type="compositionally biased region" description="Low complexity" evidence="1">
    <location>
        <begin position="43"/>
        <end position="53"/>
    </location>
</feature>
<keyword evidence="4" id="KW-1185">Reference proteome</keyword>
<feature type="compositionally biased region" description="Pro residues" evidence="1">
    <location>
        <begin position="54"/>
        <end position="70"/>
    </location>
</feature>
<name>A0A246JMA1_9BURK</name>
<protein>
    <recommendedName>
        <fullName evidence="5">Trypsin</fullName>
    </recommendedName>
</protein>
<dbReference type="OrthoDB" id="8581982at2"/>
<dbReference type="InterPro" id="IPR043504">
    <property type="entry name" value="Peptidase_S1_PA_chymotrypsin"/>
</dbReference>
<organism evidence="3 4">
    <name type="scientific">Roseateles aquatilis</name>
    <dbReference type="NCBI Taxonomy" id="431061"/>
    <lineage>
        <taxon>Bacteria</taxon>
        <taxon>Pseudomonadati</taxon>
        <taxon>Pseudomonadota</taxon>
        <taxon>Betaproteobacteria</taxon>
        <taxon>Burkholderiales</taxon>
        <taxon>Sphaerotilaceae</taxon>
        <taxon>Roseateles</taxon>
    </lineage>
</organism>
<dbReference type="SUPFAM" id="SSF50494">
    <property type="entry name" value="Trypsin-like serine proteases"/>
    <property type="match status" value="1"/>
</dbReference>
<accession>A0A246JMA1</accession>
<dbReference type="GO" id="GO:0006508">
    <property type="term" value="P:proteolysis"/>
    <property type="evidence" value="ECO:0007669"/>
    <property type="project" value="InterPro"/>
</dbReference>
<dbReference type="EMBL" id="NIOF01000001">
    <property type="protein sequence ID" value="OWQ93766.1"/>
    <property type="molecule type" value="Genomic_DNA"/>
</dbReference>
<dbReference type="InterPro" id="IPR009003">
    <property type="entry name" value="Peptidase_S1_PA"/>
</dbReference>
<proteinExistence type="predicted"/>
<sequence length="521" mass="55720">MSRKFITHARSAAGAGLLLIAALGLPVGAQTRPASGPAAPTLQPTAPKQAPVQAPTPAPMPAPRPGPPAVLPGLAPGLPVPGAAASQALATAPVSASARRLYDRSRAQLLQVRTLSNGSQASVGSGFVVSAEGHVITNYHVVSQFALEPDRYRLQYATPDGEGGDLELLDFDARRDLALLRIAGGGKAAAPQGGVSAPAANAAASDTTRRMTAAPLVFRKLDQPLAKGERIYSMGNPHDVAFAVVEGTYNGLVERSFDPLIYYSGAINPGMSGGPVLDEDGEIVGINVSTMIFAQQMSFLVPAAHAAALLARSRDAAPLKGAAWPKLRGQLMAYQEELSRNFLAQPWRTLPHPRYRFPIPQEQYMRCWGSGTPADAQGLQMQRTQCRMEHALFISESLQTGYFGVTEEVYDGSKLGAVRFANIYSGSFRNERLGGPDRDRTAPYCREDFVQQKDGPPLRAVACLRAYRKLEGLFDLTVLVTNVDSSTEGALGRFDARGVSFANATRLTRHYLQGFAWTTPR</sequence>
<feature type="chain" id="PRO_5012219208" description="Trypsin" evidence="2">
    <location>
        <begin position="30"/>
        <end position="521"/>
    </location>
</feature>
<feature type="region of interest" description="Disordered" evidence="1">
    <location>
        <begin position="32"/>
        <end position="74"/>
    </location>
</feature>
<dbReference type="RefSeq" id="WP_088383008.1">
    <property type="nucleotide sequence ID" value="NZ_NIOF01000001.1"/>
</dbReference>
<comment type="caution">
    <text evidence="3">The sequence shown here is derived from an EMBL/GenBank/DDBJ whole genome shotgun (WGS) entry which is preliminary data.</text>
</comment>
<evidence type="ECO:0000256" key="2">
    <source>
        <dbReference type="SAM" id="SignalP"/>
    </source>
</evidence>
<dbReference type="PANTHER" id="PTHR43019">
    <property type="entry name" value="SERINE ENDOPROTEASE DEGS"/>
    <property type="match status" value="1"/>
</dbReference>
<keyword evidence="2" id="KW-0732">Signal</keyword>
<dbReference type="PANTHER" id="PTHR43019:SF23">
    <property type="entry name" value="PROTEASE DO-LIKE 5, CHLOROPLASTIC"/>
    <property type="match status" value="1"/>
</dbReference>
<dbReference type="Gene3D" id="2.40.10.10">
    <property type="entry name" value="Trypsin-like serine proteases"/>
    <property type="match status" value="2"/>
</dbReference>